<feature type="transmembrane region" description="Helical" evidence="1">
    <location>
        <begin position="127"/>
        <end position="148"/>
    </location>
</feature>
<keyword evidence="1" id="KW-0812">Transmembrane</keyword>
<accession>A0ABU2N656</accession>
<dbReference type="RefSeq" id="WP_311554478.1">
    <property type="nucleotide sequence ID" value="NZ_JAVREJ010000002.1"/>
</dbReference>
<protein>
    <recommendedName>
        <fullName evidence="4">DUF3592 domain-containing protein</fullName>
    </recommendedName>
</protein>
<name>A0ABU2N656_9PSEU</name>
<keyword evidence="1" id="KW-0472">Membrane</keyword>
<evidence type="ECO:0000256" key="1">
    <source>
        <dbReference type="SAM" id="Phobius"/>
    </source>
</evidence>
<dbReference type="Proteomes" id="UP001183202">
    <property type="component" value="Unassembled WGS sequence"/>
</dbReference>
<keyword evidence="3" id="KW-1185">Reference proteome</keyword>
<evidence type="ECO:0008006" key="4">
    <source>
        <dbReference type="Google" id="ProtNLM"/>
    </source>
</evidence>
<sequence>MTSADSPLTELVGTVAPALRVVRWYAAEIVVGLAVVVTALAALALAGAAIDDAAINAERGTATAEVLDSSFSRTLIRFPTANGQAVVPERGVQYPRGLTTGDTVVVEYALTDPEEVRVAGRSVVDGIVPTFLGVAAVWAVLGPLAVWLRRRSRRDRDRAAAG</sequence>
<reference evidence="3" key="1">
    <citation type="submission" date="2023-07" db="EMBL/GenBank/DDBJ databases">
        <title>30 novel species of actinomycetes from the DSMZ collection.</title>
        <authorList>
            <person name="Nouioui I."/>
        </authorList>
    </citation>
    <scope>NUCLEOTIDE SEQUENCE [LARGE SCALE GENOMIC DNA]</scope>
    <source>
        <strain evidence="3">DSM 45834</strain>
    </source>
</reference>
<proteinExistence type="predicted"/>
<feature type="transmembrane region" description="Helical" evidence="1">
    <location>
        <begin position="29"/>
        <end position="50"/>
    </location>
</feature>
<organism evidence="2 3">
    <name type="scientific">Pseudonocardia charpentierae</name>
    <dbReference type="NCBI Taxonomy" id="3075545"/>
    <lineage>
        <taxon>Bacteria</taxon>
        <taxon>Bacillati</taxon>
        <taxon>Actinomycetota</taxon>
        <taxon>Actinomycetes</taxon>
        <taxon>Pseudonocardiales</taxon>
        <taxon>Pseudonocardiaceae</taxon>
        <taxon>Pseudonocardia</taxon>
    </lineage>
</organism>
<dbReference type="EMBL" id="JAVREJ010000002">
    <property type="protein sequence ID" value="MDT0348548.1"/>
    <property type="molecule type" value="Genomic_DNA"/>
</dbReference>
<keyword evidence="1" id="KW-1133">Transmembrane helix</keyword>
<evidence type="ECO:0000313" key="2">
    <source>
        <dbReference type="EMBL" id="MDT0348548.1"/>
    </source>
</evidence>
<gene>
    <name evidence="2" type="ORF">RM445_03310</name>
</gene>
<comment type="caution">
    <text evidence="2">The sequence shown here is derived from an EMBL/GenBank/DDBJ whole genome shotgun (WGS) entry which is preliminary data.</text>
</comment>
<evidence type="ECO:0000313" key="3">
    <source>
        <dbReference type="Proteomes" id="UP001183202"/>
    </source>
</evidence>